<reference evidence="15 16" key="1">
    <citation type="submission" date="2020-08" db="EMBL/GenBank/DDBJ databases">
        <title>Genomic Encyclopedia of Type Strains, Phase IV (KMG-IV): sequencing the most valuable type-strain genomes for metagenomic binning, comparative biology and taxonomic classification.</title>
        <authorList>
            <person name="Goeker M."/>
        </authorList>
    </citation>
    <scope>NUCLEOTIDE SEQUENCE [LARGE SCALE GENOMIC DNA]</scope>
    <source>
        <strain evidence="15 16">DSM 24696</strain>
    </source>
</reference>
<proteinExistence type="predicted"/>
<dbReference type="EMBL" id="JACHHB010000008">
    <property type="protein sequence ID" value="MBB5173826.1"/>
    <property type="molecule type" value="Genomic_DNA"/>
</dbReference>
<dbReference type="Proteomes" id="UP000551878">
    <property type="component" value="Unassembled WGS sequence"/>
</dbReference>
<dbReference type="FunFam" id="3.30.1360.60:FF:000001">
    <property type="entry name" value="PTS system glucose-specific IIBC component PtsG"/>
    <property type="match status" value="1"/>
</dbReference>
<dbReference type="CDD" id="cd00212">
    <property type="entry name" value="PTS_IIB_glc"/>
    <property type="match status" value="1"/>
</dbReference>
<dbReference type="InterPro" id="IPR013013">
    <property type="entry name" value="PTS_EIIC_1"/>
</dbReference>
<evidence type="ECO:0000256" key="10">
    <source>
        <dbReference type="ARBA" id="ARBA00023136"/>
    </source>
</evidence>
<dbReference type="GO" id="GO:0005886">
    <property type="term" value="C:plasma membrane"/>
    <property type="evidence" value="ECO:0007669"/>
    <property type="project" value="UniProtKB-SubCell"/>
</dbReference>
<keyword evidence="6" id="KW-0598">Phosphotransferase system</keyword>
<sequence length="482" mass="51571">MSIQQESVQQIIDAIGGVENINTASHCVTRLRLSLKDEAKVDIDKLESIDLVKGSFSANGQFQVIIGQGTVNKVYDMMIDMTGLDRASKGDVKEESTKKLNPFQKFVKILGDIFIPILPAIVTAGLLLGLNNILVGEGIFFEGKTLIEVYPQWKGFSEIVNVIASTAFAFLPGLVGWSAVKTFGGTPLLGIVMGLMLIHPSLDPANQVLQQDVMPAWDLFGLDIPQIGYQGQVLPVLLAGYILANIEKFLRKRVHDSIQLLVVAPTALLVTGFLVFTVIGPISLTIGTGITDGILAMFDNVAPVAGFIYGGINALLVVTGMHHTFIALDLQMIAAVGMTYLWPVRVMSNIAQGSATLAMMFATKDKKLKGTALAASISAYLGVTEPAMFGVNIRFKFPFIAAMIGAAFGGMIVAMNQVEATIGIGGLPGFLNVFPQFWGVFFLAMGIAIVVPFALTLGYAKYKDGKENAKNNESAKSENSAA</sequence>
<comment type="subcellular location">
    <subcellularLocation>
        <location evidence="1">Cell membrane</location>
        <topology evidence="1">Multi-pass membrane protein</topology>
    </subcellularLocation>
</comment>
<dbReference type="NCBIfam" id="NF008236">
    <property type="entry name" value="PRK11007.1"/>
    <property type="match status" value="1"/>
</dbReference>
<comment type="caution">
    <text evidence="15">The sequence shown here is derived from an EMBL/GenBank/DDBJ whole genome shotgun (WGS) entry which is preliminary data.</text>
</comment>
<keyword evidence="16" id="KW-1185">Reference proteome</keyword>
<dbReference type="AlphaFoldDB" id="A0A840QQV0"/>
<dbReference type="Pfam" id="PF00367">
    <property type="entry name" value="PTS_EIIB"/>
    <property type="match status" value="1"/>
</dbReference>
<feature type="transmembrane region" description="Helical" evidence="12">
    <location>
        <begin position="155"/>
        <end position="175"/>
    </location>
</feature>
<feature type="transmembrane region" description="Helical" evidence="12">
    <location>
        <begin position="437"/>
        <end position="460"/>
    </location>
</feature>
<dbReference type="InterPro" id="IPR011296">
    <property type="entry name" value="PTS_IIBC_treh"/>
</dbReference>
<evidence type="ECO:0000313" key="15">
    <source>
        <dbReference type="EMBL" id="MBB5173826.1"/>
    </source>
</evidence>
<dbReference type="PROSITE" id="PS51098">
    <property type="entry name" value="PTS_EIIB_TYPE_1"/>
    <property type="match status" value="1"/>
</dbReference>
<dbReference type="GO" id="GO:0008982">
    <property type="term" value="F:protein-N(PI)-phosphohistidine-sugar phosphotransferase activity"/>
    <property type="evidence" value="ECO:0007669"/>
    <property type="project" value="InterPro"/>
</dbReference>
<dbReference type="InterPro" id="IPR036878">
    <property type="entry name" value="Glu_permease_IIB"/>
</dbReference>
<feature type="transmembrane region" description="Helical" evidence="12">
    <location>
        <begin position="258"/>
        <end position="284"/>
    </location>
</feature>
<dbReference type="GO" id="GO:0090589">
    <property type="term" value="F:protein-phosphocysteine-trehalose phosphotransferase system transporter activity"/>
    <property type="evidence" value="ECO:0007669"/>
    <property type="project" value="TreeGrafter"/>
</dbReference>
<gene>
    <name evidence="15" type="ORF">HNQ41_002016</name>
</gene>
<keyword evidence="3" id="KW-1003">Cell membrane</keyword>
<dbReference type="GO" id="GO:0009401">
    <property type="term" value="P:phosphoenolpyruvate-dependent sugar phosphotransferase system"/>
    <property type="evidence" value="ECO:0007669"/>
    <property type="project" value="UniProtKB-KW"/>
</dbReference>
<evidence type="ECO:0000259" key="13">
    <source>
        <dbReference type="PROSITE" id="PS51098"/>
    </source>
</evidence>
<evidence type="ECO:0000256" key="9">
    <source>
        <dbReference type="ARBA" id="ARBA00022989"/>
    </source>
</evidence>
<keyword evidence="9 12" id="KW-1133">Transmembrane helix</keyword>
<evidence type="ECO:0000256" key="11">
    <source>
        <dbReference type="PROSITE-ProRule" id="PRU00421"/>
    </source>
</evidence>
<evidence type="ECO:0000259" key="14">
    <source>
        <dbReference type="PROSITE" id="PS51103"/>
    </source>
</evidence>
<organism evidence="15 16">
    <name type="scientific">Texcoconibacillus texcoconensis</name>
    <dbReference type="NCBI Taxonomy" id="1095777"/>
    <lineage>
        <taxon>Bacteria</taxon>
        <taxon>Bacillati</taxon>
        <taxon>Bacillota</taxon>
        <taxon>Bacilli</taxon>
        <taxon>Bacillales</taxon>
        <taxon>Bacillaceae</taxon>
        <taxon>Texcoconibacillus</taxon>
    </lineage>
</organism>
<dbReference type="PROSITE" id="PS01035">
    <property type="entry name" value="PTS_EIIB_TYPE_1_CYS"/>
    <property type="match status" value="1"/>
</dbReference>
<keyword evidence="5" id="KW-0808">Transferase</keyword>
<dbReference type="Pfam" id="PF02378">
    <property type="entry name" value="PTS_EIIC"/>
    <property type="match status" value="1"/>
</dbReference>
<dbReference type="GO" id="GO:0016301">
    <property type="term" value="F:kinase activity"/>
    <property type="evidence" value="ECO:0007669"/>
    <property type="project" value="UniProtKB-KW"/>
</dbReference>
<feature type="transmembrane region" description="Helical" evidence="12">
    <location>
        <begin position="113"/>
        <end position="135"/>
    </location>
</feature>
<dbReference type="InterPro" id="IPR001996">
    <property type="entry name" value="PTS_IIB_1"/>
</dbReference>
<dbReference type="InterPro" id="IPR003352">
    <property type="entry name" value="PTS_EIIC"/>
</dbReference>
<evidence type="ECO:0000256" key="12">
    <source>
        <dbReference type="SAM" id="Phobius"/>
    </source>
</evidence>
<dbReference type="PROSITE" id="PS51103">
    <property type="entry name" value="PTS_EIIC_TYPE_1"/>
    <property type="match status" value="1"/>
</dbReference>
<feature type="transmembrane region" description="Helical" evidence="12">
    <location>
        <begin position="304"/>
        <end position="328"/>
    </location>
</feature>
<feature type="transmembrane region" description="Helical" evidence="12">
    <location>
        <begin position="397"/>
        <end position="417"/>
    </location>
</feature>
<accession>A0A840QQV0</accession>
<evidence type="ECO:0000313" key="16">
    <source>
        <dbReference type="Proteomes" id="UP000551878"/>
    </source>
</evidence>
<evidence type="ECO:0000256" key="1">
    <source>
        <dbReference type="ARBA" id="ARBA00004651"/>
    </source>
</evidence>
<keyword evidence="8" id="KW-0418">Kinase</keyword>
<evidence type="ECO:0000256" key="8">
    <source>
        <dbReference type="ARBA" id="ARBA00022777"/>
    </source>
</evidence>
<evidence type="ECO:0000256" key="4">
    <source>
        <dbReference type="ARBA" id="ARBA00022597"/>
    </source>
</evidence>
<dbReference type="SUPFAM" id="SSF55604">
    <property type="entry name" value="Glucose permease domain IIB"/>
    <property type="match status" value="1"/>
</dbReference>
<keyword evidence="2" id="KW-0813">Transport</keyword>
<evidence type="ECO:0000256" key="7">
    <source>
        <dbReference type="ARBA" id="ARBA00022692"/>
    </source>
</evidence>
<dbReference type="InterPro" id="IPR050558">
    <property type="entry name" value="PTS_Sugar-Specific_Components"/>
</dbReference>
<dbReference type="PANTHER" id="PTHR30175:SF4">
    <property type="entry name" value="PTS SYSTEM TREHALOSE-SPECIFIC EIIBC COMPONENT"/>
    <property type="match status" value="1"/>
</dbReference>
<feature type="transmembrane region" description="Helical" evidence="12">
    <location>
        <begin position="182"/>
        <end position="202"/>
    </location>
</feature>
<feature type="domain" description="PTS EIIC type-1" evidence="14">
    <location>
        <begin position="108"/>
        <end position="471"/>
    </location>
</feature>
<feature type="transmembrane region" description="Helical" evidence="12">
    <location>
        <begin position="227"/>
        <end position="246"/>
    </location>
</feature>
<name>A0A840QQV0_9BACI</name>
<dbReference type="NCBIfam" id="TIGR01992">
    <property type="entry name" value="PTS-IIBC-Tre"/>
    <property type="match status" value="1"/>
</dbReference>
<dbReference type="PANTHER" id="PTHR30175">
    <property type="entry name" value="PHOSPHOTRANSFERASE SYSTEM TRANSPORT PROTEIN"/>
    <property type="match status" value="1"/>
</dbReference>
<dbReference type="Gene3D" id="3.30.1360.60">
    <property type="entry name" value="Glucose permease domain IIB"/>
    <property type="match status" value="1"/>
</dbReference>
<feature type="domain" description="PTS EIIB type-1" evidence="13">
    <location>
        <begin position="5"/>
        <end position="88"/>
    </location>
</feature>
<evidence type="ECO:0000256" key="6">
    <source>
        <dbReference type="ARBA" id="ARBA00022683"/>
    </source>
</evidence>
<keyword evidence="7 12" id="KW-0812">Transmembrane</keyword>
<evidence type="ECO:0000256" key="2">
    <source>
        <dbReference type="ARBA" id="ARBA00022448"/>
    </source>
</evidence>
<dbReference type="InterPro" id="IPR018113">
    <property type="entry name" value="PTrfase_EIIB_Cys"/>
</dbReference>
<feature type="active site" description="Phosphocysteine intermediate; for EIIB activity" evidence="11">
    <location>
        <position position="27"/>
    </location>
</feature>
<keyword evidence="4" id="KW-0762">Sugar transport</keyword>
<evidence type="ECO:0000256" key="5">
    <source>
        <dbReference type="ARBA" id="ARBA00022679"/>
    </source>
</evidence>
<evidence type="ECO:0000256" key="3">
    <source>
        <dbReference type="ARBA" id="ARBA00022475"/>
    </source>
</evidence>
<protein>
    <submittedName>
        <fullName evidence="15">PTS system trehalose-specific IIC component</fullName>
    </submittedName>
</protein>
<keyword evidence="10 12" id="KW-0472">Membrane</keyword>
<dbReference type="GO" id="GO:0015574">
    <property type="term" value="F:trehalose transmembrane transporter activity"/>
    <property type="evidence" value="ECO:0007669"/>
    <property type="project" value="InterPro"/>
</dbReference>
<dbReference type="RefSeq" id="WP_184664264.1">
    <property type="nucleotide sequence ID" value="NZ_JACHHB010000008.1"/>
</dbReference>